<evidence type="ECO:0000313" key="1">
    <source>
        <dbReference type="EMBL" id="KAJ8302092.1"/>
    </source>
</evidence>
<dbReference type="Pfam" id="PF07173">
    <property type="entry name" value="GRDP-like"/>
    <property type="match status" value="1"/>
</dbReference>
<sequence>MKIAEGANKKLIMHASVDLVQGAFAHLEFLRTVDDYPCLFEGPYLKQALQRYETLWLPLAAENSTEILAAPLDIEWAWHCHILAPHFYRKDCKAVYGKLINHKLLRSSERIERLPRSRELWEKKYPNETV</sequence>
<comment type="caution">
    <text evidence="1">The sequence shown here is derived from an EMBL/GenBank/DDBJ whole genome shotgun (WGS) entry which is preliminary data.</text>
</comment>
<dbReference type="Proteomes" id="UP001217089">
    <property type="component" value="Unassembled WGS sequence"/>
</dbReference>
<protein>
    <submittedName>
        <fullName evidence="1">Uncharacterized protein</fullName>
    </submittedName>
</protein>
<reference evidence="1 2" key="1">
    <citation type="submission" date="2022-12" db="EMBL/GenBank/DDBJ databases">
        <title>Chromosome-level genome of Tegillarca granosa.</title>
        <authorList>
            <person name="Kim J."/>
        </authorList>
    </citation>
    <scope>NUCLEOTIDE SEQUENCE [LARGE SCALE GENOMIC DNA]</scope>
    <source>
        <strain evidence="1">Teg-2019</strain>
        <tissue evidence="1">Adductor muscle</tissue>
    </source>
</reference>
<dbReference type="InterPro" id="IPR009836">
    <property type="entry name" value="GRDP-like"/>
</dbReference>
<dbReference type="EMBL" id="JARBDR010000918">
    <property type="protein sequence ID" value="KAJ8302092.1"/>
    <property type="molecule type" value="Genomic_DNA"/>
</dbReference>
<gene>
    <name evidence="1" type="ORF">KUTeg_021079</name>
</gene>
<name>A0ABQ9E9V1_TEGGR</name>
<proteinExistence type="predicted"/>
<organism evidence="1 2">
    <name type="scientific">Tegillarca granosa</name>
    <name type="common">Malaysian cockle</name>
    <name type="synonym">Anadara granosa</name>
    <dbReference type="NCBI Taxonomy" id="220873"/>
    <lineage>
        <taxon>Eukaryota</taxon>
        <taxon>Metazoa</taxon>
        <taxon>Spiralia</taxon>
        <taxon>Lophotrochozoa</taxon>
        <taxon>Mollusca</taxon>
        <taxon>Bivalvia</taxon>
        <taxon>Autobranchia</taxon>
        <taxon>Pteriomorphia</taxon>
        <taxon>Arcoida</taxon>
        <taxon>Arcoidea</taxon>
        <taxon>Arcidae</taxon>
        <taxon>Tegillarca</taxon>
    </lineage>
</organism>
<dbReference type="PANTHER" id="PTHR34365">
    <property type="entry name" value="ENOLASE (DUF1399)"/>
    <property type="match status" value="1"/>
</dbReference>
<accession>A0ABQ9E9V1</accession>
<keyword evidence="2" id="KW-1185">Reference proteome</keyword>
<dbReference type="PANTHER" id="PTHR34365:SF7">
    <property type="entry name" value="GLYCINE-RICH DOMAIN-CONTAINING PROTEIN 1"/>
    <property type="match status" value="1"/>
</dbReference>
<evidence type="ECO:0000313" key="2">
    <source>
        <dbReference type="Proteomes" id="UP001217089"/>
    </source>
</evidence>